<dbReference type="PANTHER" id="PTHR43708">
    <property type="entry name" value="CONSERVED EXPRESSED OXIDOREDUCTASE (EUROFUNG)"/>
    <property type="match status" value="1"/>
</dbReference>
<dbReference type="SUPFAM" id="SSF55347">
    <property type="entry name" value="Glyceraldehyde-3-phosphate dehydrogenase-like, C-terminal domain"/>
    <property type="match status" value="1"/>
</dbReference>
<evidence type="ECO:0000259" key="2">
    <source>
        <dbReference type="Pfam" id="PF22725"/>
    </source>
</evidence>
<feature type="domain" description="Gfo/Idh/MocA-like oxidoreductase N-terminal" evidence="1">
    <location>
        <begin position="18"/>
        <end position="133"/>
    </location>
</feature>
<accession>A0ABX8UVG0</accession>
<dbReference type="Gene3D" id="3.40.50.720">
    <property type="entry name" value="NAD(P)-binding Rossmann-like Domain"/>
    <property type="match status" value="1"/>
</dbReference>
<proteinExistence type="predicted"/>
<dbReference type="SUPFAM" id="SSF51735">
    <property type="entry name" value="NAD(P)-binding Rossmann-fold domains"/>
    <property type="match status" value="1"/>
</dbReference>
<dbReference type="PANTHER" id="PTHR43708:SF8">
    <property type="entry name" value="OXIDOREDUCTASE"/>
    <property type="match status" value="1"/>
</dbReference>
<dbReference type="Pfam" id="PF01408">
    <property type="entry name" value="GFO_IDH_MocA"/>
    <property type="match status" value="1"/>
</dbReference>
<keyword evidence="4" id="KW-1185">Reference proteome</keyword>
<reference evidence="3 4" key="1">
    <citation type="submission" date="2021-07" db="EMBL/GenBank/DDBJ databases">
        <title>Paraburkholderia edwinii protects Aspergillus sp. from phenazines by acting as a toxin sponge.</title>
        <authorList>
            <person name="Dahlstrom K.M."/>
            <person name="Newman D.K."/>
        </authorList>
    </citation>
    <scope>NUCLEOTIDE SEQUENCE [LARGE SCALE GENOMIC DNA]</scope>
    <source>
        <strain evidence="3 4">Pe01</strain>
    </source>
</reference>
<dbReference type="EMBL" id="CP080096">
    <property type="protein sequence ID" value="QYD72919.1"/>
    <property type="molecule type" value="Genomic_DNA"/>
</dbReference>
<feature type="domain" description="GFO/IDH/MocA-like oxidoreductase" evidence="2">
    <location>
        <begin position="144"/>
        <end position="266"/>
    </location>
</feature>
<dbReference type="Gene3D" id="3.30.360.10">
    <property type="entry name" value="Dihydrodipicolinate Reductase, domain 2"/>
    <property type="match status" value="1"/>
</dbReference>
<evidence type="ECO:0000313" key="3">
    <source>
        <dbReference type="EMBL" id="QYD72919.1"/>
    </source>
</evidence>
<dbReference type="InterPro" id="IPR000683">
    <property type="entry name" value="Gfo/Idh/MocA-like_OxRdtase_N"/>
</dbReference>
<dbReference type="RefSeq" id="WP_219802396.1">
    <property type="nucleotide sequence ID" value="NZ_CP080096.1"/>
</dbReference>
<evidence type="ECO:0000259" key="1">
    <source>
        <dbReference type="Pfam" id="PF01408"/>
    </source>
</evidence>
<organism evidence="3 4">
    <name type="scientific">Paraburkholderia edwinii</name>
    <dbReference type="NCBI Taxonomy" id="2861782"/>
    <lineage>
        <taxon>Bacteria</taxon>
        <taxon>Pseudomonadati</taxon>
        <taxon>Pseudomonadota</taxon>
        <taxon>Betaproteobacteria</taxon>
        <taxon>Burkholderiales</taxon>
        <taxon>Burkholderiaceae</taxon>
        <taxon>Paraburkholderia</taxon>
    </lineage>
</organism>
<dbReference type="InterPro" id="IPR036291">
    <property type="entry name" value="NAD(P)-bd_dom_sf"/>
</dbReference>
<evidence type="ECO:0000313" key="4">
    <source>
        <dbReference type="Proteomes" id="UP000826462"/>
    </source>
</evidence>
<dbReference type="Proteomes" id="UP000826462">
    <property type="component" value="Chromosome 2"/>
</dbReference>
<sequence>MSEPVDQHSRGTVAPLKGALIGCGFFARNHLHAWRDIRDVQLVALCDADEVRLQAAGREFGIERLYTDAAALLKNERLDFVDIATTVASHRPLVELAASAGVAAICQKPFAKTLDDAYAMVDACREAGVPLMVHENFRWQSAIQAVGKALRNGEIGAPFWGRVSFRSAFDVFSGQPYLATGERFIVEDLGIHILDIARFLFGDVVRLSATTRTVNPAIRGEDVATILMSHEGGVTSVVDCSYATRLPHEHFPQTMIEVDGSKGTLRLFADYRLQVHTATGTDERHVAPPTLGWASSPWEAIQGSVLAIEQHWAECLRRGVEPATSGRDNLRTLALVEATYLSAREGRSVALSELERSPAQMERAHAQWVAS</sequence>
<dbReference type="InterPro" id="IPR055170">
    <property type="entry name" value="GFO_IDH_MocA-like_dom"/>
</dbReference>
<gene>
    <name evidence="3" type="ORF">KZJ38_24870</name>
</gene>
<protein>
    <submittedName>
        <fullName evidence="3">Gfo/Idh/MocA family oxidoreductase</fullName>
    </submittedName>
</protein>
<dbReference type="InterPro" id="IPR051317">
    <property type="entry name" value="Gfo/Idh/MocA_oxidoreduct"/>
</dbReference>
<dbReference type="Pfam" id="PF22725">
    <property type="entry name" value="GFO_IDH_MocA_C3"/>
    <property type="match status" value="1"/>
</dbReference>
<name>A0ABX8UVG0_9BURK</name>